<evidence type="ECO:0000313" key="3">
    <source>
        <dbReference type="EMBL" id="TDE37900.1"/>
    </source>
</evidence>
<dbReference type="AlphaFoldDB" id="A0A4R5ET71"/>
<dbReference type="PROSITE" id="PS50995">
    <property type="entry name" value="HTH_MARR_2"/>
    <property type="match status" value="1"/>
</dbReference>
<dbReference type="GO" id="GO:0003700">
    <property type="term" value="F:DNA-binding transcription factor activity"/>
    <property type="evidence" value="ECO:0007669"/>
    <property type="project" value="InterPro"/>
</dbReference>
<feature type="region of interest" description="Disordered" evidence="1">
    <location>
        <begin position="1"/>
        <end position="25"/>
    </location>
</feature>
<dbReference type="SUPFAM" id="SSF46785">
    <property type="entry name" value="Winged helix' DNA-binding domain"/>
    <property type="match status" value="1"/>
</dbReference>
<dbReference type="EMBL" id="SMFP01000006">
    <property type="protein sequence ID" value="TDE37900.1"/>
    <property type="molecule type" value="Genomic_DNA"/>
</dbReference>
<dbReference type="Gene3D" id="1.10.10.10">
    <property type="entry name" value="Winged helix-like DNA-binding domain superfamily/Winged helix DNA-binding domain"/>
    <property type="match status" value="1"/>
</dbReference>
<dbReference type="PANTHER" id="PTHR33164:SF13">
    <property type="entry name" value="4-HYDROXYPHENYLACETATE CATABOLISM PROTEIN"/>
    <property type="match status" value="1"/>
</dbReference>
<dbReference type="PRINTS" id="PR00598">
    <property type="entry name" value="HTHMARR"/>
</dbReference>
<dbReference type="Pfam" id="PF01047">
    <property type="entry name" value="MarR"/>
    <property type="match status" value="1"/>
</dbReference>
<protein>
    <submittedName>
        <fullName evidence="3">MarR family transcriptional regulator</fullName>
    </submittedName>
</protein>
<gene>
    <name evidence="3" type="ORF">E1B25_10760</name>
</gene>
<feature type="domain" description="HTH marR-type" evidence="2">
    <location>
        <begin position="32"/>
        <end position="164"/>
    </location>
</feature>
<dbReference type="SMART" id="SM00347">
    <property type="entry name" value="HTH_MARR"/>
    <property type="match status" value="1"/>
</dbReference>
<dbReference type="GO" id="GO:0006950">
    <property type="term" value="P:response to stress"/>
    <property type="evidence" value="ECO:0007669"/>
    <property type="project" value="TreeGrafter"/>
</dbReference>
<dbReference type="PANTHER" id="PTHR33164">
    <property type="entry name" value="TRANSCRIPTIONAL REGULATOR, MARR FAMILY"/>
    <property type="match status" value="1"/>
</dbReference>
<organism evidence="3 4">
    <name type="scientific">Antarcticimicrobium sediminis</name>
    <dbReference type="NCBI Taxonomy" id="2546227"/>
    <lineage>
        <taxon>Bacteria</taxon>
        <taxon>Pseudomonadati</taxon>
        <taxon>Pseudomonadota</taxon>
        <taxon>Alphaproteobacteria</taxon>
        <taxon>Rhodobacterales</taxon>
        <taxon>Paracoccaceae</taxon>
        <taxon>Antarcticimicrobium</taxon>
    </lineage>
</organism>
<dbReference type="InterPro" id="IPR036388">
    <property type="entry name" value="WH-like_DNA-bd_sf"/>
</dbReference>
<comment type="caution">
    <text evidence="3">The sequence shown here is derived from an EMBL/GenBank/DDBJ whole genome shotgun (WGS) entry which is preliminary data.</text>
</comment>
<name>A0A4R5ET71_9RHOB</name>
<dbReference type="InterPro" id="IPR000835">
    <property type="entry name" value="HTH_MarR-typ"/>
</dbReference>
<dbReference type="OrthoDB" id="8588347at2"/>
<dbReference type="InterPro" id="IPR039422">
    <property type="entry name" value="MarR/SlyA-like"/>
</dbReference>
<dbReference type="Proteomes" id="UP000294662">
    <property type="component" value="Unassembled WGS sequence"/>
</dbReference>
<dbReference type="InterPro" id="IPR036390">
    <property type="entry name" value="WH_DNA-bd_sf"/>
</dbReference>
<proteinExistence type="predicted"/>
<evidence type="ECO:0000256" key="1">
    <source>
        <dbReference type="SAM" id="MobiDB-lite"/>
    </source>
</evidence>
<evidence type="ECO:0000313" key="4">
    <source>
        <dbReference type="Proteomes" id="UP000294662"/>
    </source>
</evidence>
<sequence length="173" mass="19873">MSAPRQLNAGKEEMGKPNTTPYPDLANPDYVNRSLAIACTRGREAVVVRFRDIFHRQDFSEQQWRVLRILFDQGAMTATDICKQSCIHKVSMSRILKSLEKRDFVERSTSECDNRSALVQLTQQGVELLDPLVEEAAVIHREITREFGPEKYQLLLTLLRELAEINETPRTPE</sequence>
<keyword evidence="4" id="KW-1185">Reference proteome</keyword>
<evidence type="ECO:0000259" key="2">
    <source>
        <dbReference type="PROSITE" id="PS50995"/>
    </source>
</evidence>
<reference evidence="3 4" key="1">
    <citation type="submission" date="2019-03" db="EMBL/GenBank/DDBJ databases">
        <authorList>
            <person name="Zhang S."/>
        </authorList>
    </citation>
    <scope>NUCLEOTIDE SEQUENCE [LARGE SCALE GENOMIC DNA]</scope>
    <source>
        <strain evidence="3 4">S4J41</strain>
    </source>
</reference>
<accession>A0A4R5ET71</accession>